<protein>
    <recommendedName>
        <fullName evidence="3">AAA family ATPase</fullName>
    </recommendedName>
</protein>
<evidence type="ECO:0008006" key="3">
    <source>
        <dbReference type="Google" id="ProtNLM"/>
    </source>
</evidence>
<dbReference type="InterPro" id="IPR027417">
    <property type="entry name" value="P-loop_NTPase"/>
</dbReference>
<dbReference type="RefSeq" id="WP_021721936.1">
    <property type="nucleotide sequence ID" value="NZ_CBLU010000005.1"/>
</dbReference>
<dbReference type="AlphaFoldDB" id="S6F4I4"/>
<reference evidence="1 2" key="1">
    <citation type="journal article" date="2013" name="Appl. Environ. Microbiol.">
        <title>The Carbohydrate Metabolism Signature of Lactococcus lactis Strain A12 Reveals Its Sourdough Ecosystem Origin.</title>
        <authorList>
            <person name="Passerini D."/>
            <person name="Coddeville M."/>
            <person name="Le Bourgeois P."/>
            <person name="Loubiere P."/>
            <person name="Ritzenthaler P."/>
            <person name="Fontagne-Faucher C."/>
            <person name="Daveran-Mingot M.L."/>
            <person name="Cocaign-Bousquet M."/>
        </authorList>
    </citation>
    <scope>NUCLEOTIDE SEQUENCE [LARGE SCALE GENOMIC DNA]</scope>
    <source>
        <strain evidence="1 2">A12</strain>
    </source>
</reference>
<evidence type="ECO:0000313" key="1">
    <source>
        <dbReference type="EMBL" id="CDG03704.1"/>
    </source>
</evidence>
<name>S6F4I4_LACLL</name>
<gene>
    <name evidence="1" type="ORF">O9U_11150</name>
</gene>
<sequence length="191" mass="21717">MELDFFTGYHGSGKTYTANELKEEMNADLVDGGPIIRRAFAESGVNSFDEWVRQREIESGVRWDDILLLDEIKSTVGTTAEARKQLFIVGNRNIETINYLKEGLSDGENDKILFFDKPFAVMKQGYEKRTGVILTDDEFLNILHGDDKMGLSEVKAHVKANPETDSIIKSDKYDHNTIELARKALLITRRK</sequence>
<organism evidence="1 2">
    <name type="scientific">Lactococcus lactis subsp. lactis A12</name>
    <dbReference type="NCBI Taxonomy" id="1137134"/>
    <lineage>
        <taxon>Bacteria</taxon>
        <taxon>Bacillati</taxon>
        <taxon>Bacillota</taxon>
        <taxon>Bacilli</taxon>
        <taxon>Lactobacillales</taxon>
        <taxon>Streptococcaceae</taxon>
        <taxon>Lactococcus</taxon>
    </lineage>
</organism>
<evidence type="ECO:0000313" key="2">
    <source>
        <dbReference type="Proteomes" id="UP000015361"/>
    </source>
</evidence>
<accession>S6F4I4</accession>
<proteinExistence type="predicted"/>
<dbReference type="Proteomes" id="UP000015361">
    <property type="component" value="Unassembled WGS sequence"/>
</dbReference>
<dbReference type="Pfam" id="PF13207">
    <property type="entry name" value="AAA_17"/>
    <property type="match status" value="1"/>
</dbReference>
<dbReference type="Gene3D" id="3.40.50.300">
    <property type="entry name" value="P-loop containing nucleotide triphosphate hydrolases"/>
    <property type="match status" value="1"/>
</dbReference>
<comment type="caution">
    <text evidence="1">The sequence shown here is derived from an EMBL/GenBank/DDBJ whole genome shotgun (WGS) entry which is preliminary data.</text>
</comment>
<dbReference type="EMBL" id="CBLU010000005">
    <property type="protein sequence ID" value="CDG03704.1"/>
    <property type="molecule type" value="Genomic_DNA"/>
</dbReference>
<dbReference type="SUPFAM" id="SSF52540">
    <property type="entry name" value="P-loop containing nucleoside triphosphate hydrolases"/>
    <property type="match status" value="1"/>
</dbReference>